<dbReference type="Proteomes" id="UP000008311">
    <property type="component" value="Unassembled WGS sequence"/>
</dbReference>
<protein>
    <submittedName>
        <fullName evidence="2">Uncharacterized protein</fullName>
    </submittedName>
</protein>
<feature type="region of interest" description="Disordered" evidence="1">
    <location>
        <begin position="17"/>
        <end position="93"/>
    </location>
</feature>
<reference evidence="3" key="1">
    <citation type="journal article" date="2010" name="Nat. Biotechnol.">
        <title>Draft genome sequence of the oilseed species Ricinus communis.</title>
        <authorList>
            <person name="Chan A.P."/>
            <person name="Crabtree J."/>
            <person name="Zhao Q."/>
            <person name="Lorenzi H."/>
            <person name="Orvis J."/>
            <person name="Puiu D."/>
            <person name="Melake-Berhan A."/>
            <person name="Jones K.M."/>
            <person name="Redman J."/>
            <person name="Chen G."/>
            <person name="Cahoon E.B."/>
            <person name="Gedil M."/>
            <person name="Stanke M."/>
            <person name="Haas B.J."/>
            <person name="Wortman J.R."/>
            <person name="Fraser-Liggett C.M."/>
            <person name="Ravel J."/>
            <person name="Rabinowicz P.D."/>
        </authorList>
    </citation>
    <scope>NUCLEOTIDE SEQUENCE [LARGE SCALE GENOMIC DNA]</scope>
    <source>
        <strain evidence="3">cv. Hale</strain>
    </source>
</reference>
<proteinExistence type="predicted"/>
<name>B9SWE3_RICCO</name>
<gene>
    <name evidence="2" type="ORF">RCOM_1205070</name>
</gene>
<accession>B9SWE3</accession>
<organism evidence="2 3">
    <name type="scientific">Ricinus communis</name>
    <name type="common">Castor bean</name>
    <dbReference type="NCBI Taxonomy" id="3988"/>
    <lineage>
        <taxon>Eukaryota</taxon>
        <taxon>Viridiplantae</taxon>
        <taxon>Streptophyta</taxon>
        <taxon>Embryophyta</taxon>
        <taxon>Tracheophyta</taxon>
        <taxon>Spermatophyta</taxon>
        <taxon>Magnoliopsida</taxon>
        <taxon>eudicotyledons</taxon>
        <taxon>Gunneridae</taxon>
        <taxon>Pentapetalae</taxon>
        <taxon>rosids</taxon>
        <taxon>fabids</taxon>
        <taxon>Malpighiales</taxon>
        <taxon>Euphorbiaceae</taxon>
        <taxon>Acalyphoideae</taxon>
        <taxon>Acalypheae</taxon>
        <taxon>Ricinus</taxon>
    </lineage>
</organism>
<evidence type="ECO:0000256" key="1">
    <source>
        <dbReference type="SAM" id="MobiDB-lite"/>
    </source>
</evidence>
<feature type="compositionally biased region" description="Low complexity" evidence="1">
    <location>
        <begin position="76"/>
        <end position="87"/>
    </location>
</feature>
<evidence type="ECO:0000313" key="2">
    <source>
        <dbReference type="EMBL" id="EEF32079.1"/>
    </source>
</evidence>
<evidence type="ECO:0000313" key="3">
    <source>
        <dbReference type="Proteomes" id="UP000008311"/>
    </source>
</evidence>
<dbReference type="AlphaFoldDB" id="B9SWE3"/>
<keyword evidence="3" id="KW-1185">Reference proteome</keyword>
<sequence>MSNFFVRVASALSKVVKQSRGRGPLDATKRGVEVPTSRTGAARQEDDAICEAQASSEVTGHGATMSRGRGRDIGKSYTSTHTSSSRSRQARKA</sequence>
<dbReference type="InParanoid" id="B9SWE3"/>
<dbReference type="EMBL" id="EQ974197">
    <property type="protein sequence ID" value="EEF32079.1"/>
    <property type="molecule type" value="Genomic_DNA"/>
</dbReference>